<evidence type="ECO:0008006" key="4">
    <source>
        <dbReference type="Google" id="ProtNLM"/>
    </source>
</evidence>
<accession>A0ABU1Z5Y3</accession>
<protein>
    <recommendedName>
        <fullName evidence="4">DUF3040 domain-containing protein</fullName>
    </recommendedName>
</protein>
<evidence type="ECO:0000256" key="1">
    <source>
        <dbReference type="SAM" id="Phobius"/>
    </source>
</evidence>
<reference evidence="2 3" key="1">
    <citation type="submission" date="2023-07" db="EMBL/GenBank/DDBJ databases">
        <title>Sorghum-associated microbial communities from plants grown in Nebraska, USA.</title>
        <authorList>
            <person name="Schachtman D."/>
        </authorList>
    </citation>
    <scope>NUCLEOTIDE SEQUENCE [LARGE SCALE GENOMIC DNA]</scope>
    <source>
        <strain evidence="2 3">BE310</strain>
    </source>
</reference>
<keyword evidence="1" id="KW-0812">Transmembrane</keyword>
<feature type="transmembrane region" description="Helical" evidence="1">
    <location>
        <begin position="84"/>
        <end position="102"/>
    </location>
</feature>
<dbReference type="EMBL" id="JAVDXQ010000002">
    <property type="protein sequence ID" value="MDR7296030.1"/>
    <property type="molecule type" value="Genomic_DNA"/>
</dbReference>
<proteinExistence type="predicted"/>
<evidence type="ECO:0000313" key="3">
    <source>
        <dbReference type="Proteomes" id="UP001180536"/>
    </source>
</evidence>
<organism evidence="2 3">
    <name type="scientific">Pelomonas aquatica</name>
    <dbReference type="NCBI Taxonomy" id="431058"/>
    <lineage>
        <taxon>Bacteria</taxon>
        <taxon>Pseudomonadati</taxon>
        <taxon>Pseudomonadota</taxon>
        <taxon>Betaproteobacteria</taxon>
        <taxon>Burkholderiales</taxon>
        <taxon>Sphaerotilaceae</taxon>
        <taxon>Roseateles</taxon>
    </lineage>
</organism>
<keyword evidence="1" id="KW-0472">Membrane</keyword>
<keyword evidence="1" id="KW-1133">Transmembrane helix</keyword>
<gene>
    <name evidence="2" type="ORF">J2X16_001369</name>
</gene>
<evidence type="ECO:0000313" key="2">
    <source>
        <dbReference type="EMBL" id="MDR7296030.1"/>
    </source>
</evidence>
<name>A0ABU1Z5Y3_9BURK</name>
<sequence length="109" mass="11871">MGTHAMTDQDPDVPLFDAELRQRLGAGGEPADDGFSLRVMAALPPHVSPAQRRWAGRVRRARWTALSIAACGVAALLSTGPVDVPHAMAAMAWMGLLIFWSIPRWWRPG</sequence>
<dbReference type="Proteomes" id="UP001180536">
    <property type="component" value="Unassembled WGS sequence"/>
</dbReference>
<comment type="caution">
    <text evidence="2">The sequence shown here is derived from an EMBL/GenBank/DDBJ whole genome shotgun (WGS) entry which is preliminary data.</text>
</comment>
<feature type="transmembrane region" description="Helical" evidence="1">
    <location>
        <begin position="61"/>
        <end position="78"/>
    </location>
</feature>
<keyword evidence="3" id="KW-1185">Reference proteome</keyword>